<feature type="transmembrane region" description="Helical" evidence="1">
    <location>
        <begin position="80"/>
        <end position="104"/>
    </location>
</feature>
<evidence type="ECO:0000313" key="3">
    <source>
        <dbReference type="EMBL" id="QNO51944.1"/>
    </source>
</evidence>
<keyword evidence="1" id="KW-1133">Transmembrane helix</keyword>
<keyword evidence="3" id="KW-0808">Transferase</keyword>
<dbReference type="Gene3D" id="3.30.450.20">
    <property type="entry name" value="PAS domain"/>
    <property type="match status" value="1"/>
</dbReference>
<evidence type="ECO:0000256" key="1">
    <source>
        <dbReference type="SAM" id="Phobius"/>
    </source>
</evidence>
<dbReference type="GO" id="GO:0032259">
    <property type="term" value="P:methylation"/>
    <property type="evidence" value="ECO:0007669"/>
    <property type="project" value="UniProtKB-KW"/>
</dbReference>
<dbReference type="NCBIfam" id="TIGR00229">
    <property type="entry name" value="sensory_box"/>
    <property type="match status" value="1"/>
</dbReference>
<dbReference type="SUPFAM" id="SSF55785">
    <property type="entry name" value="PYP-like sensor domain (PAS domain)"/>
    <property type="match status" value="1"/>
</dbReference>
<feature type="transmembrane region" description="Helical" evidence="1">
    <location>
        <begin position="46"/>
        <end position="68"/>
    </location>
</feature>
<dbReference type="SMART" id="SM00091">
    <property type="entry name" value="PAS"/>
    <property type="match status" value="1"/>
</dbReference>
<dbReference type="CDD" id="cd00130">
    <property type="entry name" value="PAS"/>
    <property type="match status" value="1"/>
</dbReference>
<evidence type="ECO:0000259" key="2">
    <source>
        <dbReference type="PROSITE" id="PS50112"/>
    </source>
</evidence>
<dbReference type="InterPro" id="IPR013767">
    <property type="entry name" value="PAS_fold"/>
</dbReference>
<dbReference type="GO" id="GO:0004673">
    <property type="term" value="F:protein histidine kinase activity"/>
    <property type="evidence" value="ECO:0007669"/>
    <property type="project" value="UniProtKB-EC"/>
</dbReference>
<name>A0A7G9YVB0_9EURY</name>
<dbReference type="GO" id="GO:0008168">
    <property type="term" value="F:methyltransferase activity"/>
    <property type="evidence" value="ECO:0007669"/>
    <property type="project" value="UniProtKB-KW"/>
</dbReference>
<dbReference type="EMBL" id="MT631497">
    <property type="protein sequence ID" value="QNO51944.1"/>
    <property type="molecule type" value="Genomic_DNA"/>
</dbReference>
<organism evidence="3">
    <name type="scientific">Candidatus Methanophagaceae archaeon ANME-1 ERB6</name>
    <dbReference type="NCBI Taxonomy" id="2759912"/>
    <lineage>
        <taxon>Archaea</taxon>
        <taxon>Methanobacteriati</taxon>
        <taxon>Methanobacteriota</taxon>
        <taxon>Stenosarchaea group</taxon>
        <taxon>Methanomicrobia</taxon>
        <taxon>Candidatus Methanophagales</taxon>
        <taxon>Candidatus Methanophagaceae</taxon>
    </lineage>
</organism>
<dbReference type="EC" id="2.7.13.3" evidence="3"/>
<accession>A0A7G9YVB0</accession>
<dbReference type="AlphaFoldDB" id="A0A7G9YVB0"/>
<dbReference type="InterPro" id="IPR052155">
    <property type="entry name" value="Biofilm_reg_signaling"/>
</dbReference>
<gene>
    <name evidence="3" type="primary">msmS</name>
    <name evidence="3" type="ORF">ACBLIHAL_00002</name>
</gene>
<dbReference type="PANTHER" id="PTHR44757">
    <property type="entry name" value="DIGUANYLATE CYCLASE DGCP"/>
    <property type="match status" value="1"/>
</dbReference>
<sequence length="250" mass="28151">MYCTECGMENEDTAVVCKKCNAILVPGSSQGLVGRLGLSAYSDPSVGLLIISIGIVLGIVAILPFFLLETKDLITMERMRLIVTLPLAFIALMLIVIGGVVYWGHHKGGKMLQKVEEDYRALVENAGDGIFTIDQDGRFTYMNKKGMELLGYAREELVGRNFVTVIAPEYREATVENFRKRRTGEAVDRYEIEVVTKDGNRIPIELNTRTLEYKGEFMGLEGIARVIEDKRKVLLDKKRLLEELRKDVKK</sequence>
<dbReference type="InterPro" id="IPR000014">
    <property type="entry name" value="PAS"/>
</dbReference>
<dbReference type="Pfam" id="PF00989">
    <property type="entry name" value="PAS"/>
    <property type="match status" value="1"/>
</dbReference>
<dbReference type="GO" id="GO:0006355">
    <property type="term" value="P:regulation of DNA-templated transcription"/>
    <property type="evidence" value="ECO:0007669"/>
    <property type="project" value="InterPro"/>
</dbReference>
<keyword evidence="1" id="KW-0812">Transmembrane</keyword>
<keyword evidence="3" id="KW-0489">Methyltransferase</keyword>
<dbReference type="PANTHER" id="PTHR44757:SF2">
    <property type="entry name" value="BIOFILM ARCHITECTURE MAINTENANCE PROTEIN MBAA"/>
    <property type="match status" value="1"/>
</dbReference>
<dbReference type="InterPro" id="IPR035965">
    <property type="entry name" value="PAS-like_dom_sf"/>
</dbReference>
<keyword evidence="1" id="KW-0472">Membrane</keyword>
<feature type="domain" description="PAS" evidence="2">
    <location>
        <begin position="115"/>
        <end position="185"/>
    </location>
</feature>
<reference evidence="3" key="1">
    <citation type="submission" date="2020-06" db="EMBL/GenBank/DDBJ databases">
        <title>Unique genomic features of the anaerobic methanotrophic archaea.</title>
        <authorList>
            <person name="Chadwick G.L."/>
            <person name="Skennerton C.T."/>
            <person name="Laso-Perez R."/>
            <person name="Leu A.O."/>
            <person name="Speth D.R."/>
            <person name="Yu H."/>
            <person name="Morgan-Lang C."/>
            <person name="Hatzenpichler R."/>
            <person name="Goudeau D."/>
            <person name="Malmstrom R."/>
            <person name="Brazelton W.J."/>
            <person name="Woyke T."/>
            <person name="Hallam S.J."/>
            <person name="Tyson G.W."/>
            <person name="Wegener G."/>
            <person name="Boetius A."/>
            <person name="Orphan V."/>
        </authorList>
    </citation>
    <scope>NUCLEOTIDE SEQUENCE</scope>
</reference>
<protein>
    <submittedName>
        <fullName evidence="3">Methyl sulfide methyltransferase-associated sensor</fullName>
        <ecNumber evidence="3">2.7.13.3</ecNumber>
    </submittedName>
</protein>
<dbReference type="PROSITE" id="PS50112">
    <property type="entry name" value="PAS"/>
    <property type="match status" value="1"/>
</dbReference>
<proteinExistence type="predicted"/>